<reference evidence="2" key="2">
    <citation type="journal article" date="2021" name="Genome Biol. Evol.">
        <title>Developing a high-quality reference genome for a parasitic bivalve with doubly uniparental inheritance (Bivalvia: Unionida).</title>
        <authorList>
            <person name="Smith C.H."/>
        </authorList>
    </citation>
    <scope>NUCLEOTIDE SEQUENCE</scope>
    <source>
        <strain evidence="2">CHS0354</strain>
        <tissue evidence="2">Mantle</tissue>
    </source>
</reference>
<keyword evidence="3" id="KW-1185">Reference proteome</keyword>
<dbReference type="SMART" id="SM00612">
    <property type="entry name" value="Kelch"/>
    <property type="match status" value="2"/>
</dbReference>
<evidence type="ECO:0000256" key="1">
    <source>
        <dbReference type="ARBA" id="ARBA00022441"/>
    </source>
</evidence>
<evidence type="ECO:0000313" key="3">
    <source>
        <dbReference type="Proteomes" id="UP001195483"/>
    </source>
</evidence>
<comment type="caution">
    <text evidence="2">The sequence shown here is derived from an EMBL/GenBank/DDBJ whole genome shotgun (WGS) entry which is preliminary data.</text>
</comment>
<sequence length="173" mass="19426">MASILVSFLGGKSVSSRVERYNPTENRWDLLNPINIPRFFGHLFSVHSSLFLVGGATVDADGNVVCVDSIEKFSLSTGQWTIICTMQNPRSEFGACVMNDRIYIFGGYNWNLNQRSCNVEYFDTDTNTWSSLTRLEQPLTGLAACTLTLYHRACERECGFCVQNGLSHDLYKA</sequence>
<reference evidence="2" key="3">
    <citation type="submission" date="2023-05" db="EMBL/GenBank/DDBJ databases">
        <authorList>
            <person name="Smith C.H."/>
        </authorList>
    </citation>
    <scope>NUCLEOTIDE SEQUENCE</scope>
    <source>
        <strain evidence="2">CHS0354</strain>
        <tissue evidence="2">Mantle</tissue>
    </source>
</reference>
<dbReference type="EMBL" id="JAEAOA010000328">
    <property type="protein sequence ID" value="KAK3601206.1"/>
    <property type="molecule type" value="Genomic_DNA"/>
</dbReference>
<dbReference type="SUPFAM" id="SSF117281">
    <property type="entry name" value="Kelch motif"/>
    <property type="match status" value="1"/>
</dbReference>
<keyword evidence="1" id="KW-0880">Kelch repeat</keyword>
<dbReference type="InterPro" id="IPR006652">
    <property type="entry name" value="Kelch_1"/>
</dbReference>
<dbReference type="Pfam" id="PF01344">
    <property type="entry name" value="Kelch_1"/>
    <property type="match status" value="1"/>
</dbReference>
<gene>
    <name evidence="2" type="ORF">CHS0354_004406</name>
</gene>
<dbReference type="Proteomes" id="UP001195483">
    <property type="component" value="Unassembled WGS sequence"/>
</dbReference>
<dbReference type="AlphaFoldDB" id="A0AAE0SZZ0"/>
<reference evidence="2" key="1">
    <citation type="journal article" date="2021" name="Genome Biol. Evol.">
        <title>A High-Quality Reference Genome for a Parasitic Bivalve with Doubly Uniparental Inheritance (Bivalvia: Unionida).</title>
        <authorList>
            <person name="Smith C.H."/>
        </authorList>
    </citation>
    <scope>NUCLEOTIDE SEQUENCE</scope>
    <source>
        <strain evidence="2">CHS0354</strain>
    </source>
</reference>
<evidence type="ECO:0000313" key="2">
    <source>
        <dbReference type="EMBL" id="KAK3601206.1"/>
    </source>
</evidence>
<dbReference type="PANTHER" id="PTHR45632">
    <property type="entry name" value="LD33804P"/>
    <property type="match status" value="1"/>
</dbReference>
<dbReference type="PANTHER" id="PTHR45632:SF10">
    <property type="entry name" value="BTB DOMAIN-CONTAINING PROTEIN"/>
    <property type="match status" value="1"/>
</dbReference>
<dbReference type="InterPro" id="IPR015915">
    <property type="entry name" value="Kelch-typ_b-propeller"/>
</dbReference>
<accession>A0AAE0SZZ0</accession>
<proteinExistence type="predicted"/>
<organism evidence="2 3">
    <name type="scientific">Potamilus streckersoni</name>
    <dbReference type="NCBI Taxonomy" id="2493646"/>
    <lineage>
        <taxon>Eukaryota</taxon>
        <taxon>Metazoa</taxon>
        <taxon>Spiralia</taxon>
        <taxon>Lophotrochozoa</taxon>
        <taxon>Mollusca</taxon>
        <taxon>Bivalvia</taxon>
        <taxon>Autobranchia</taxon>
        <taxon>Heteroconchia</taxon>
        <taxon>Palaeoheterodonta</taxon>
        <taxon>Unionida</taxon>
        <taxon>Unionoidea</taxon>
        <taxon>Unionidae</taxon>
        <taxon>Ambleminae</taxon>
        <taxon>Lampsilini</taxon>
        <taxon>Potamilus</taxon>
    </lineage>
</organism>
<dbReference type="Gene3D" id="2.120.10.80">
    <property type="entry name" value="Kelch-type beta propeller"/>
    <property type="match status" value="1"/>
</dbReference>
<name>A0AAE0SZZ0_9BIVA</name>
<protein>
    <submittedName>
        <fullName evidence="2">Uncharacterized protein</fullName>
    </submittedName>
</protein>